<accession>A0A8H5HBI3</accession>
<organism evidence="5 6">
    <name type="scientific">Tricholomella constricta</name>
    <dbReference type="NCBI Taxonomy" id="117010"/>
    <lineage>
        <taxon>Eukaryota</taxon>
        <taxon>Fungi</taxon>
        <taxon>Dikarya</taxon>
        <taxon>Basidiomycota</taxon>
        <taxon>Agaricomycotina</taxon>
        <taxon>Agaricomycetes</taxon>
        <taxon>Agaricomycetidae</taxon>
        <taxon>Agaricales</taxon>
        <taxon>Tricholomatineae</taxon>
        <taxon>Lyophyllaceae</taxon>
        <taxon>Tricholomella</taxon>
    </lineage>
</organism>
<keyword evidence="3" id="KW-0808">Transferase</keyword>
<proteinExistence type="predicted"/>
<dbReference type="PANTHER" id="PTHR32183">
    <property type="match status" value="1"/>
</dbReference>
<evidence type="ECO:0000313" key="6">
    <source>
        <dbReference type="Proteomes" id="UP000565441"/>
    </source>
</evidence>
<dbReference type="GO" id="GO:0008757">
    <property type="term" value="F:S-adenosylmethionine-dependent methyltransferase activity"/>
    <property type="evidence" value="ECO:0007669"/>
    <property type="project" value="InterPro"/>
</dbReference>
<dbReference type="PANTHER" id="PTHR32183:SF11">
    <property type="entry name" value="THIOL METHYLTRANSFERASE 2-RELATED"/>
    <property type="match status" value="1"/>
</dbReference>
<dbReference type="PROSITE" id="PS51585">
    <property type="entry name" value="SAM_MT_TPMT"/>
    <property type="match status" value="1"/>
</dbReference>
<dbReference type="InterPro" id="IPR008854">
    <property type="entry name" value="TPMT"/>
</dbReference>
<name>A0A8H5HBI3_9AGAR</name>
<keyword evidence="6" id="KW-1185">Reference proteome</keyword>
<dbReference type="GO" id="GO:0032259">
    <property type="term" value="P:methylation"/>
    <property type="evidence" value="ECO:0007669"/>
    <property type="project" value="UniProtKB-KW"/>
</dbReference>
<keyword evidence="2" id="KW-0489">Methyltransferase</keyword>
<dbReference type="Gene3D" id="3.40.50.150">
    <property type="entry name" value="Vaccinia Virus protein VP39"/>
    <property type="match status" value="1"/>
</dbReference>
<sequence>MSSVNPTFTDREKIREIIKSTDLSTWDQAWQANVTPWDTGDVQPPLKGLIESGAIDFPQHGRALVPGCGSGYDVLYIASALKLDTLGMDVAQTAIAKAQTILASTEIPTPGKASFKLGDFFALILESDEERFDVIYDYTFFVAIPPTRRPEWGKQMAALVNPGGYLITLVWPIEPPTELGPPFFVRVEHYEEVLGGNFVKVLDKVPETSLPTHVGQERMVVWKRS</sequence>
<evidence type="ECO:0008006" key="7">
    <source>
        <dbReference type="Google" id="ProtNLM"/>
    </source>
</evidence>
<evidence type="ECO:0000256" key="2">
    <source>
        <dbReference type="ARBA" id="ARBA00022603"/>
    </source>
</evidence>
<comment type="caution">
    <text evidence="5">The sequence shown here is derived from an EMBL/GenBank/DDBJ whole genome shotgun (WGS) entry which is preliminary data.</text>
</comment>
<evidence type="ECO:0000256" key="3">
    <source>
        <dbReference type="ARBA" id="ARBA00022679"/>
    </source>
</evidence>
<dbReference type="Proteomes" id="UP000565441">
    <property type="component" value="Unassembled WGS sequence"/>
</dbReference>
<gene>
    <name evidence="5" type="ORF">D9615_006141</name>
</gene>
<dbReference type="AlphaFoldDB" id="A0A8H5HBI3"/>
<evidence type="ECO:0000256" key="4">
    <source>
        <dbReference type="ARBA" id="ARBA00022691"/>
    </source>
</evidence>
<evidence type="ECO:0000313" key="5">
    <source>
        <dbReference type="EMBL" id="KAF5380156.1"/>
    </source>
</evidence>
<reference evidence="5 6" key="1">
    <citation type="journal article" date="2020" name="ISME J.">
        <title>Uncovering the hidden diversity of litter-decomposition mechanisms in mushroom-forming fungi.</title>
        <authorList>
            <person name="Floudas D."/>
            <person name="Bentzer J."/>
            <person name="Ahren D."/>
            <person name="Johansson T."/>
            <person name="Persson P."/>
            <person name="Tunlid A."/>
        </authorList>
    </citation>
    <scope>NUCLEOTIDE SEQUENCE [LARGE SCALE GENOMIC DNA]</scope>
    <source>
        <strain evidence="5 6">CBS 661.87</strain>
    </source>
</reference>
<dbReference type="Pfam" id="PF05724">
    <property type="entry name" value="TPMT"/>
    <property type="match status" value="1"/>
</dbReference>
<dbReference type="InterPro" id="IPR029063">
    <property type="entry name" value="SAM-dependent_MTases_sf"/>
</dbReference>
<protein>
    <recommendedName>
        <fullName evidence="7">Thiol methyltransferase 1</fullName>
    </recommendedName>
</protein>
<keyword evidence="4" id="KW-0949">S-adenosyl-L-methionine</keyword>
<dbReference type="SUPFAM" id="SSF53335">
    <property type="entry name" value="S-adenosyl-L-methionine-dependent methyltransferases"/>
    <property type="match status" value="1"/>
</dbReference>
<dbReference type="EMBL" id="JAACJP010000014">
    <property type="protein sequence ID" value="KAF5380156.1"/>
    <property type="molecule type" value="Genomic_DNA"/>
</dbReference>
<keyword evidence="1" id="KW-0597">Phosphoprotein</keyword>
<evidence type="ECO:0000256" key="1">
    <source>
        <dbReference type="ARBA" id="ARBA00022553"/>
    </source>
</evidence>
<dbReference type="CDD" id="cd02440">
    <property type="entry name" value="AdoMet_MTases"/>
    <property type="match status" value="1"/>
</dbReference>
<dbReference type="OrthoDB" id="276151at2759"/>